<reference evidence="1" key="2">
    <citation type="journal article" date="2015" name="Fish Shellfish Immunol.">
        <title>Early steps in the European eel (Anguilla anguilla)-Vibrio vulnificus interaction in the gills: Role of the RtxA13 toxin.</title>
        <authorList>
            <person name="Callol A."/>
            <person name="Pajuelo D."/>
            <person name="Ebbesson L."/>
            <person name="Teles M."/>
            <person name="MacKenzie S."/>
            <person name="Amaro C."/>
        </authorList>
    </citation>
    <scope>NUCLEOTIDE SEQUENCE</scope>
</reference>
<accession>A0A0E9W432</accession>
<sequence>MEMVVFTRTVKVTLQPHNCRWFISNSTGLFCICYDHNNPYYPLLNLI</sequence>
<dbReference type="EMBL" id="GBXM01023460">
    <property type="protein sequence ID" value="JAH85117.1"/>
    <property type="molecule type" value="Transcribed_RNA"/>
</dbReference>
<protein>
    <submittedName>
        <fullName evidence="1">Uncharacterized protein</fullName>
    </submittedName>
</protein>
<evidence type="ECO:0000313" key="1">
    <source>
        <dbReference type="EMBL" id="JAH85117.1"/>
    </source>
</evidence>
<proteinExistence type="predicted"/>
<dbReference type="AlphaFoldDB" id="A0A0E9W432"/>
<organism evidence="1">
    <name type="scientific">Anguilla anguilla</name>
    <name type="common">European freshwater eel</name>
    <name type="synonym">Muraena anguilla</name>
    <dbReference type="NCBI Taxonomy" id="7936"/>
    <lineage>
        <taxon>Eukaryota</taxon>
        <taxon>Metazoa</taxon>
        <taxon>Chordata</taxon>
        <taxon>Craniata</taxon>
        <taxon>Vertebrata</taxon>
        <taxon>Euteleostomi</taxon>
        <taxon>Actinopterygii</taxon>
        <taxon>Neopterygii</taxon>
        <taxon>Teleostei</taxon>
        <taxon>Anguilliformes</taxon>
        <taxon>Anguillidae</taxon>
        <taxon>Anguilla</taxon>
    </lineage>
</organism>
<name>A0A0E9W432_ANGAN</name>
<reference evidence="1" key="1">
    <citation type="submission" date="2014-11" db="EMBL/GenBank/DDBJ databases">
        <authorList>
            <person name="Amaro Gonzalez C."/>
        </authorList>
    </citation>
    <scope>NUCLEOTIDE SEQUENCE</scope>
</reference>